<dbReference type="STRING" id="461836.A0A0L0DRK4"/>
<dbReference type="RefSeq" id="XP_013753509.1">
    <property type="nucleotide sequence ID" value="XM_013898055.1"/>
</dbReference>
<dbReference type="PANTHER" id="PTHR24054:SF0">
    <property type="entry name" value="CASEIN KINASE II SUBUNIT ALPHA"/>
    <property type="match status" value="1"/>
</dbReference>
<name>A0A0L0DRK4_THETB</name>
<reference evidence="13 14" key="1">
    <citation type="submission" date="2010-05" db="EMBL/GenBank/DDBJ databases">
        <title>The Genome Sequence of Thecamonas trahens ATCC 50062.</title>
        <authorList>
            <consortium name="The Broad Institute Genome Sequencing Platform"/>
            <person name="Russ C."/>
            <person name="Cuomo C."/>
            <person name="Shea T."/>
            <person name="Young S.K."/>
            <person name="Zeng Q."/>
            <person name="Koehrsen M."/>
            <person name="Haas B."/>
            <person name="Borodovsky M."/>
            <person name="Guigo R."/>
            <person name="Alvarado L."/>
            <person name="Berlin A."/>
            <person name="Bochicchio J."/>
            <person name="Borenstein D."/>
            <person name="Chapman S."/>
            <person name="Chen Z."/>
            <person name="Freedman E."/>
            <person name="Gellesch M."/>
            <person name="Goldberg J."/>
            <person name="Griggs A."/>
            <person name="Gujja S."/>
            <person name="Heilman E."/>
            <person name="Heiman D."/>
            <person name="Hepburn T."/>
            <person name="Howarth C."/>
            <person name="Jen D."/>
            <person name="Larson L."/>
            <person name="Mehta T."/>
            <person name="Park D."/>
            <person name="Pearson M."/>
            <person name="Roberts A."/>
            <person name="Saif S."/>
            <person name="Shenoy N."/>
            <person name="Sisk P."/>
            <person name="Stolte C."/>
            <person name="Sykes S."/>
            <person name="Thomson T."/>
            <person name="Walk T."/>
            <person name="White J."/>
            <person name="Yandava C."/>
            <person name="Burger G."/>
            <person name="Gray M.W."/>
            <person name="Holland P.W.H."/>
            <person name="King N."/>
            <person name="Lang F.B.F."/>
            <person name="Roger A.J."/>
            <person name="Ruiz-Trillo I."/>
            <person name="Lander E."/>
            <person name="Nusbaum C."/>
        </authorList>
    </citation>
    <scope>NUCLEOTIDE SEQUENCE [LARGE SCALE GENOMIC DNA]</scope>
    <source>
        <strain evidence="13 14">ATCC 50062</strain>
    </source>
</reference>
<dbReference type="InterPro" id="IPR000719">
    <property type="entry name" value="Prot_kinase_dom"/>
</dbReference>
<feature type="compositionally biased region" description="Basic residues" evidence="11">
    <location>
        <begin position="34"/>
        <end position="43"/>
    </location>
</feature>
<dbReference type="GO" id="GO:0005829">
    <property type="term" value="C:cytosol"/>
    <property type="evidence" value="ECO:0007669"/>
    <property type="project" value="TreeGrafter"/>
</dbReference>
<keyword evidence="5 13" id="KW-0418">Kinase</keyword>
<gene>
    <name evidence="13" type="ORF">AMSG_10582</name>
</gene>
<evidence type="ECO:0000256" key="9">
    <source>
        <dbReference type="PROSITE-ProRule" id="PRU10141"/>
    </source>
</evidence>
<dbReference type="OrthoDB" id="10020333at2759"/>
<evidence type="ECO:0000256" key="3">
    <source>
        <dbReference type="ARBA" id="ARBA00022679"/>
    </source>
</evidence>
<dbReference type="EMBL" id="GL349492">
    <property type="protein sequence ID" value="KNC54920.1"/>
    <property type="molecule type" value="Genomic_DNA"/>
</dbReference>
<dbReference type="EC" id="2.7.11.1" evidence="1"/>
<dbReference type="GO" id="GO:0051726">
    <property type="term" value="P:regulation of cell cycle"/>
    <property type="evidence" value="ECO:0007669"/>
    <property type="project" value="TreeGrafter"/>
</dbReference>
<feature type="region of interest" description="Disordered" evidence="11">
    <location>
        <begin position="1"/>
        <end position="43"/>
    </location>
</feature>
<sequence length="462" mass="51441">MAKDKSKSKLKSRSRPKTKAKKAATKTKAELRSKAKARRRKSRLRVVRPPWVLKPNDDGAFTVHWGSLAKYRFGEHLGSGSYGEVFLGWHKASGVPVALKEMREEEDERNRTRKEINTLLRIHDGPNIVRLYDTVRDREGVAHLVFEHVDENRWQSLYCVLSDTDIRTYMYKLFLALAYAHDAGVVHRDIKPANVLIDHGRRKVRLIDWGCAGLLRPGKSFTRFPGTRPYKAPELLLHIHQYGAAVDVWSAGIVFASMLFRRIPFFTGMQSDVEQLVLYTRLLGTAKLKAYVDSVGVALPGAVKRTAHKVKSFRALVTDDNHDNVSSSALNLLRRTLAYNPERRISAAAALEHEYFDPVRRAAEAPTASDDSAYDDDPGHLPAVPDDAIDFGLGFSSTGESSCVGYSSTSGSGSDSDAPRASRRRTTTGSLVPLGRSSRGSLFGSMWSDISYASRYDVSDSL</sequence>
<comment type="similarity">
    <text evidence="10">Belongs to the protein kinase superfamily.</text>
</comment>
<evidence type="ECO:0000313" key="14">
    <source>
        <dbReference type="Proteomes" id="UP000054408"/>
    </source>
</evidence>
<dbReference type="FunFam" id="1.10.510.10:FF:000624">
    <property type="entry name" value="Mitogen-activated protein kinase"/>
    <property type="match status" value="1"/>
</dbReference>
<feature type="compositionally biased region" description="Basic residues" evidence="11">
    <location>
        <begin position="8"/>
        <end position="25"/>
    </location>
</feature>
<keyword evidence="2 10" id="KW-0723">Serine/threonine-protein kinase</keyword>
<organism evidence="13 14">
    <name type="scientific">Thecamonas trahens ATCC 50062</name>
    <dbReference type="NCBI Taxonomy" id="461836"/>
    <lineage>
        <taxon>Eukaryota</taxon>
        <taxon>Apusozoa</taxon>
        <taxon>Apusomonadida</taxon>
        <taxon>Apusomonadidae</taxon>
        <taxon>Thecamonas</taxon>
    </lineage>
</organism>
<evidence type="ECO:0000313" key="13">
    <source>
        <dbReference type="EMBL" id="KNC54920.1"/>
    </source>
</evidence>
<evidence type="ECO:0000256" key="2">
    <source>
        <dbReference type="ARBA" id="ARBA00022527"/>
    </source>
</evidence>
<dbReference type="PROSITE" id="PS00108">
    <property type="entry name" value="PROTEIN_KINASE_ST"/>
    <property type="match status" value="1"/>
</dbReference>
<dbReference type="GO" id="GO:0005956">
    <property type="term" value="C:protein kinase CK2 complex"/>
    <property type="evidence" value="ECO:0007669"/>
    <property type="project" value="TreeGrafter"/>
</dbReference>
<evidence type="ECO:0000256" key="5">
    <source>
        <dbReference type="ARBA" id="ARBA00022777"/>
    </source>
</evidence>
<keyword evidence="3" id="KW-0808">Transferase</keyword>
<dbReference type="PANTHER" id="PTHR24054">
    <property type="entry name" value="CASEIN KINASE II SUBUNIT ALPHA"/>
    <property type="match status" value="1"/>
</dbReference>
<dbReference type="GO" id="GO:0004674">
    <property type="term" value="F:protein serine/threonine kinase activity"/>
    <property type="evidence" value="ECO:0007669"/>
    <property type="project" value="UniProtKB-KW"/>
</dbReference>
<dbReference type="Gene3D" id="3.30.200.20">
    <property type="entry name" value="Phosphorylase Kinase, domain 1"/>
    <property type="match status" value="1"/>
</dbReference>
<dbReference type="SMART" id="SM00220">
    <property type="entry name" value="S_TKc"/>
    <property type="match status" value="1"/>
</dbReference>
<dbReference type="AlphaFoldDB" id="A0A0L0DRK4"/>
<dbReference type="GeneID" id="25568773"/>
<dbReference type="GO" id="GO:0005634">
    <property type="term" value="C:nucleus"/>
    <property type="evidence" value="ECO:0007669"/>
    <property type="project" value="TreeGrafter"/>
</dbReference>
<evidence type="ECO:0000256" key="1">
    <source>
        <dbReference type="ARBA" id="ARBA00012513"/>
    </source>
</evidence>
<dbReference type="PROSITE" id="PS50011">
    <property type="entry name" value="PROTEIN_KINASE_DOM"/>
    <property type="match status" value="1"/>
</dbReference>
<dbReference type="eggNOG" id="KOG0668">
    <property type="taxonomic scope" value="Eukaryota"/>
</dbReference>
<dbReference type="Proteomes" id="UP000054408">
    <property type="component" value="Unassembled WGS sequence"/>
</dbReference>
<feature type="compositionally biased region" description="Low complexity" evidence="11">
    <location>
        <begin position="427"/>
        <end position="444"/>
    </location>
</feature>
<dbReference type="InterPro" id="IPR045216">
    <property type="entry name" value="CK2_alpha"/>
</dbReference>
<accession>A0A0L0DRK4</accession>
<evidence type="ECO:0000256" key="10">
    <source>
        <dbReference type="RuleBase" id="RU000304"/>
    </source>
</evidence>
<dbReference type="Gene3D" id="1.10.510.10">
    <property type="entry name" value="Transferase(Phosphotransferase) domain 1"/>
    <property type="match status" value="1"/>
</dbReference>
<evidence type="ECO:0000259" key="12">
    <source>
        <dbReference type="PROSITE" id="PS50011"/>
    </source>
</evidence>
<keyword evidence="6 9" id="KW-0067">ATP-binding</keyword>
<dbReference type="GO" id="GO:0005524">
    <property type="term" value="F:ATP binding"/>
    <property type="evidence" value="ECO:0007669"/>
    <property type="project" value="UniProtKB-UniRule"/>
</dbReference>
<dbReference type="PROSITE" id="PS00107">
    <property type="entry name" value="PROTEIN_KINASE_ATP"/>
    <property type="match status" value="1"/>
</dbReference>
<feature type="domain" description="Protein kinase" evidence="12">
    <location>
        <begin position="71"/>
        <end position="356"/>
    </location>
</feature>
<evidence type="ECO:0000256" key="4">
    <source>
        <dbReference type="ARBA" id="ARBA00022741"/>
    </source>
</evidence>
<feature type="compositionally biased region" description="Low complexity" evidence="11">
    <location>
        <begin position="404"/>
        <end position="416"/>
    </location>
</feature>
<dbReference type="InterPro" id="IPR008271">
    <property type="entry name" value="Ser/Thr_kinase_AS"/>
</dbReference>
<keyword evidence="4 9" id="KW-0547">Nucleotide-binding</keyword>
<evidence type="ECO:0000256" key="7">
    <source>
        <dbReference type="ARBA" id="ARBA00047899"/>
    </source>
</evidence>
<feature type="binding site" evidence="9">
    <location>
        <position position="100"/>
    </location>
    <ligand>
        <name>ATP</name>
        <dbReference type="ChEBI" id="CHEBI:30616"/>
    </ligand>
</feature>
<dbReference type="OMA" id="QHEYFTD"/>
<evidence type="ECO:0000256" key="8">
    <source>
        <dbReference type="ARBA" id="ARBA00048679"/>
    </source>
</evidence>
<comment type="catalytic activity">
    <reaction evidence="7">
        <text>L-threonyl-[protein] + ATP = O-phospho-L-threonyl-[protein] + ADP + H(+)</text>
        <dbReference type="Rhea" id="RHEA:46608"/>
        <dbReference type="Rhea" id="RHEA-COMP:11060"/>
        <dbReference type="Rhea" id="RHEA-COMP:11605"/>
        <dbReference type="ChEBI" id="CHEBI:15378"/>
        <dbReference type="ChEBI" id="CHEBI:30013"/>
        <dbReference type="ChEBI" id="CHEBI:30616"/>
        <dbReference type="ChEBI" id="CHEBI:61977"/>
        <dbReference type="ChEBI" id="CHEBI:456216"/>
        <dbReference type="EC" id="2.7.11.1"/>
    </reaction>
</comment>
<comment type="catalytic activity">
    <reaction evidence="8">
        <text>L-seryl-[protein] + ATP = O-phospho-L-seryl-[protein] + ADP + H(+)</text>
        <dbReference type="Rhea" id="RHEA:17989"/>
        <dbReference type="Rhea" id="RHEA-COMP:9863"/>
        <dbReference type="Rhea" id="RHEA-COMP:11604"/>
        <dbReference type="ChEBI" id="CHEBI:15378"/>
        <dbReference type="ChEBI" id="CHEBI:29999"/>
        <dbReference type="ChEBI" id="CHEBI:30616"/>
        <dbReference type="ChEBI" id="CHEBI:83421"/>
        <dbReference type="ChEBI" id="CHEBI:456216"/>
        <dbReference type="EC" id="2.7.11.1"/>
    </reaction>
</comment>
<protein>
    <recommendedName>
        <fullName evidence="1">non-specific serine/threonine protein kinase</fullName>
        <ecNumber evidence="1">2.7.11.1</ecNumber>
    </recommendedName>
</protein>
<dbReference type="InterPro" id="IPR017441">
    <property type="entry name" value="Protein_kinase_ATP_BS"/>
</dbReference>
<feature type="region of interest" description="Disordered" evidence="11">
    <location>
        <begin position="404"/>
        <end position="444"/>
    </location>
</feature>
<evidence type="ECO:0000256" key="11">
    <source>
        <dbReference type="SAM" id="MobiDB-lite"/>
    </source>
</evidence>
<evidence type="ECO:0000256" key="6">
    <source>
        <dbReference type="ARBA" id="ARBA00022840"/>
    </source>
</evidence>
<dbReference type="InterPro" id="IPR011009">
    <property type="entry name" value="Kinase-like_dom_sf"/>
</dbReference>
<dbReference type="SUPFAM" id="SSF56112">
    <property type="entry name" value="Protein kinase-like (PK-like)"/>
    <property type="match status" value="1"/>
</dbReference>
<proteinExistence type="inferred from homology"/>
<keyword evidence="14" id="KW-1185">Reference proteome</keyword>
<dbReference type="Pfam" id="PF00069">
    <property type="entry name" value="Pkinase"/>
    <property type="match status" value="1"/>
</dbReference>